<proteinExistence type="predicted"/>
<dbReference type="PATRIC" id="fig|1395513.3.peg.3248"/>
<sequence>MNELLNHCKNILNVIDENYPNQKNYTGAIRNIYITISQLLQDVEADHLPMKQIDFTSLSRQFVDETTHYSSSVLQELEIVRKILGDL</sequence>
<reference evidence="1 2" key="1">
    <citation type="journal article" date="2013" name="Genome Announc.">
        <title>Genome Sequence of Sporolactobacillus laevolacticus DSM442, an Efficient Polymer-Grade D-Lactate Producer from Agricultural Waste Cottonseed as a Nitrogen Source.</title>
        <authorList>
            <person name="Wang H."/>
            <person name="Wang L."/>
            <person name="Ju J."/>
            <person name="Yu B."/>
            <person name="Ma Y."/>
        </authorList>
    </citation>
    <scope>NUCLEOTIDE SEQUENCE [LARGE SCALE GENOMIC DNA]</scope>
    <source>
        <strain evidence="1 2">DSM 442</strain>
    </source>
</reference>
<protein>
    <submittedName>
        <fullName evidence="1">Uncharacterized protein</fullName>
    </submittedName>
</protein>
<organism evidence="1 2">
    <name type="scientific">Sporolactobacillus laevolacticus DSM 442</name>
    <dbReference type="NCBI Taxonomy" id="1395513"/>
    <lineage>
        <taxon>Bacteria</taxon>
        <taxon>Bacillati</taxon>
        <taxon>Bacillota</taxon>
        <taxon>Bacilli</taxon>
        <taxon>Bacillales</taxon>
        <taxon>Sporolactobacillaceae</taxon>
        <taxon>Sporolactobacillus</taxon>
    </lineage>
</organism>
<keyword evidence="2" id="KW-1185">Reference proteome</keyword>
<dbReference type="AlphaFoldDB" id="V6IUK6"/>
<dbReference type="Proteomes" id="UP000018296">
    <property type="component" value="Unassembled WGS sequence"/>
</dbReference>
<dbReference type="eggNOG" id="ENOG5033GUK">
    <property type="taxonomic scope" value="Bacteria"/>
</dbReference>
<comment type="caution">
    <text evidence="1">The sequence shown here is derived from an EMBL/GenBank/DDBJ whole genome shotgun (WGS) entry which is preliminary data.</text>
</comment>
<accession>V6IUK6</accession>
<dbReference type="STRING" id="1395513.P343_15965"/>
<gene>
    <name evidence="1" type="ORF">P343_15965</name>
</gene>
<dbReference type="OrthoDB" id="3010295at2"/>
<evidence type="ECO:0000313" key="2">
    <source>
        <dbReference type="Proteomes" id="UP000018296"/>
    </source>
</evidence>
<dbReference type="EMBL" id="AWTC01000019">
    <property type="protein sequence ID" value="EST10697.1"/>
    <property type="molecule type" value="Genomic_DNA"/>
</dbReference>
<dbReference type="RefSeq" id="WP_023511406.1">
    <property type="nucleotide sequence ID" value="NZ_AWTC01000019.1"/>
</dbReference>
<name>V6IUK6_9BACL</name>
<evidence type="ECO:0000313" key="1">
    <source>
        <dbReference type="EMBL" id="EST10697.1"/>
    </source>
</evidence>